<dbReference type="GO" id="GO:0003690">
    <property type="term" value="F:double-stranded DNA binding"/>
    <property type="evidence" value="ECO:0007669"/>
    <property type="project" value="InterPro"/>
</dbReference>
<dbReference type="Pfam" id="PF04937">
    <property type="entry name" value="DUF659"/>
    <property type="match status" value="1"/>
</dbReference>
<dbReference type="InterPro" id="IPR033375">
    <property type="entry name" value="Cggbp1"/>
</dbReference>
<accession>A0A6G0VMK3</accession>
<sequence length="492" mass="56543">MSKEKLKKYVSEYGTDFSTDGHVLYCKMCEIKIKFEKKYNVSQHIKTDKHQKNVKRKNEQAQRKVQQLLTNQNSVKSDFNMDLCQAMVSANIPLNKLSNNVFRTFLEKYTGKSIPMEATLRKGYIDDIFNSTLDNMKMEIQQNKIWVSIDETCDVEGRFIANVIVGILRPDCPGRIFLLHSEQLDKANHSTICKLFDKAMGIIWPGNIKYNNVLLFVSDAAPYMVKAGTVLKNFYTKMIHVTCCAHGLHRIAEQIRGQFGTVDELISNMKKIFRKAPYRVEMFKLEAPGIKLPPEPIITRWGSWIEAAIYYCENFRAIRHVVNCLDENDADSIRKVKLCIIKPGLETNLAYIKSNFEVLIKAIIELQKKNVLLSDSLAVVQNVQQKFSLLKGNHGKPVLTKLQTVFEKNNGLGVLEKISKILDGEDSSELIDFSKFPDDYSSDDIVYFKYAPITSVDVERSFSAFKTILSNNRRAFEFENLRKHLIIQCNRE</sequence>
<dbReference type="InterPro" id="IPR036236">
    <property type="entry name" value="Znf_C2H2_sf"/>
</dbReference>
<evidence type="ECO:0000256" key="1">
    <source>
        <dbReference type="SAM" id="Coils"/>
    </source>
</evidence>
<dbReference type="InterPro" id="IPR012337">
    <property type="entry name" value="RNaseH-like_sf"/>
</dbReference>
<evidence type="ECO:0000313" key="4">
    <source>
        <dbReference type="Proteomes" id="UP000478052"/>
    </source>
</evidence>
<evidence type="ECO:0000259" key="2">
    <source>
        <dbReference type="Pfam" id="PF04937"/>
    </source>
</evidence>
<protein>
    <submittedName>
        <fullName evidence="3">DUF659 domain-containing protein</fullName>
    </submittedName>
</protein>
<dbReference type="PANTHER" id="PTHR32344">
    <property type="entry name" value="U1-TYPE DOMAIN-CONTAINING PROTEIN"/>
    <property type="match status" value="1"/>
</dbReference>
<keyword evidence="1" id="KW-0175">Coiled coil</keyword>
<dbReference type="GO" id="GO:0006357">
    <property type="term" value="P:regulation of transcription by RNA polymerase II"/>
    <property type="evidence" value="ECO:0007669"/>
    <property type="project" value="InterPro"/>
</dbReference>
<proteinExistence type="predicted"/>
<organism evidence="3 4">
    <name type="scientific">Aphis craccivora</name>
    <name type="common">Cowpea aphid</name>
    <dbReference type="NCBI Taxonomy" id="307492"/>
    <lineage>
        <taxon>Eukaryota</taxon>
        <taxon>Metazoa</taxon>
        <taxon>Ecdysozoa</taxon>
        <taxon>Arthropoda</taxon>
        <taxon>Hexapoda</taxon>
        <taxon>Insecta</taxon>
        <taxon>Pterygota</taxon>
        <taxon>Neoptera</taxon>
        <taxon>Paraneoptera</taxon>
        <taxon>Hemiptera</taxon>
        <taxon>Sternorrhyncha</taxon>
        <taxon>Aphidomorpha</taxon>
        <taxon>Aphidoidea</taxon>
        <taxon>Aphididae</taxon>
        <taxon>Aphidini</taxon>
        <taxon>Aphis</taxon>
        <taxon>Aphis</taxon>
    </lineage>
</organism>
<dbReference type="PANTHER" id="PTHR32344:SF1">
    <property type="entry name" value="U1-TYPE DOMAIN-CONTAINING PROTEIN"/>
    <property type="match status" value="1"/>
</dbReference>
<comment type="caution">
    <text evidence="3">The sequence shown here is derived from an EMBL/GenBank/DDBJ whole genome shotgun (WGS) entry which is preliminary data.</text>
</comment>
<feature type="coiled-coil region" evidence="1">
    <location>
        <begin position="51"/>
        <end position="78"/>
    </location>
</feature>
<feature type="domain" description="DUF659" evidence="2">
    <location>
        <begin position="130"/>
        <end position="272"/>
    </location>
</feature>
<reference evidence="3 4" key="1">
    <citation type="submission" date="2019-08" db="EMBL/GenBank/DDBJ databases">
        <title>Whole genome of Aphis craccivora.</title>
        <authorList>
            <person name="Voronova N.V."/>
            <person name="Shulinski R.S."/>
            <person name="Bandarenka Y.V."/>
            <person name="Zhorov D.G."/>
            <person name="Warner D."/>
        </authorList>
    </citation>
    <scope>NUCLEOTIDE SEQUENCE [LARGE SCALE GENOMIC DNA]</scope>
    <source>
        <strain evidence="3">180601</strain>
        <tissue evidence="3">Whole Body</tissue>
    </source>
</reference>
<dbReference type="GO" id="GO:0005634">
    <property type="term" value="C:nucleus"/>
    <property type="evidence" value="ECO:0007669"/>
    <property type="project" value="InterPro"/>
</dbReference>
<gene>
    <name evidence="3" type="ORF">FWK35_00038581</name>
</gene>
<dbReference type="AlphaFoldDB" id="A0A6G0VMK3"/>
<dbReference type="EMBL" id="VUJU01014512">
    <property type="protein sequence ID" value="KAF0701904.1"/>
    <property type="molecule type" value="Genomic_DNA"/>
</dbReference>
<evidence type="ECO:0000313" key="3">
    <source>
        <dbReference type="EMBL" id="KAF0701904.1"/>
    </source>
</evidence>
<feature type="non-terminal residue" evidence="3">
    <location>
        <position position="492"/>
    </location>
</feature>
<name>A0A6G0VMK3_APHCR</name>
<keyword evidence="4" id="KW-1185">Reference proteome</keyword>
<dbReference type="SUPFAM" id="SSF57667">
    <property type="entry name" value="beta-beta-alpha zinc fingers"/>
    <property type="match status" value="1"/>
</dbReference>
<dbReference type="InterPro" id="IPR007021">
    <property type="entry name" value="DUF659"/>
</dbReference>
<dbReference type="SUPFAM" id="SSF53098">
    <property type="entry name" value="Ribonuclease H-like"/>
    <property type="match status" value="1"/>
</dbReference>
<dbReference type="Proteomes" id="UP000478052">
    <property type="component" value="Unassembled WGS sequence"/>
</dbReference>
<dbReference type="OrthoDB" id="6589214at2759"/>